<evidence type="ECO:0000256" key="2">
    <source>
        <dbReference type="ARBA" id="ARBA00004413"/>
    </source>
</evidence>
<keyword evidence="5" id="KW-1003">Cell membrane</keyword>
<feature type="domain" description="Flagellar motor switch protein FliG N-terminal" evidence="13">
    <location>
        <begin position="4"/>
        <end position="103"/>
    </location>
</feature>
<evidence type="ECO:0000256" key="4">
    <source>
        <dbReference type="ARBA" id="ARBA00021870"/>
    </source>
</evidence>
<comment type="caution">
    <text evidence="14">The sequence shown here is derived from an EMBL/GenBank/DDBJ whole genome shotgun (WGS) entry which is preliminary data.</text>
</comment>
<evidence type="ECO:0000259" key="13">
    <source>
        <dbReference type="Pfam" id="PF14842"/>
    </source>
</evidence>
<evidence type="ECO:0000256" key="10">
    <source>
        <dbReference type="ARBA" id="ARBA00025598"/>
    </source>
</evidence>
<reference evidence="14 15" key="1">
    <citation type="journal article" date="2024" name="Chem. Sci.">
        <title>Discovery of megapolipeptins by genome mining of a Burkholderiales bacteria collection.</title>
        <authorList>
            <person name="Paulo B.S."/>
            <person name="Recchia M.J.J."/>
            <person name="Lee S."/>
            <person name="Fergusson C.H."/>
            <person name="Romanowski S.B."/>
            <person name="Hernandez A."/>
            <person name="Krull N."/>
            <person name="Liu D.Y."/>
            <person name="Cavanagh H."/>
            <person name="Bos A."/>
            <person name="Gray C.A."/>
            <person name="Murphy B.T."/>
            <person name="Linington R.G."/>
            <person name="Eustaquio A.S."/>
        </authorList>
    </citation>
    <scope>NUCLEOTIDE SEQUENCE [LARGE SCALE GENOMIC DNA]</scope>
    <source>
        <strain evidence="14 15">RL17-350-BIC-A</strain>
    </source>
</reference>
<comment type="similarity">
    <text evidence="3">Belongs to the FliG family.</text>
</comment>
<keyword evidence="6" id="KW-0145">Chemotaxis</keyword>
<feature type="domain" description="Flagellar motor switch protein FliG middle" evidence="12">
    <location>
        <begin position="115"/>
        <end position="185"/>
    </location>
</feature>
<evidence type="ECO:0000256" key="5">
    <source>
        <dbReference type="ARBA" id="ARBA00022475"/>
    </source>
</evidence>
<dbReference type="Pfam" id="PF14841">
    <property type="entry name" value="FliG_M"/>
    <property type="match status" value="1"/>
</dbReference>
<dbReference type="Pfam" id="PF14842">
    <property type="entry name" value="FliG_N"/>
    <property type="match status" value="1"/>
</dbReference>
<evidence type="ECO:0000256" key="1">
    <source>
        <dbReference type="ARBA" id="ARBA00004117"/>
    </source>
</evidence>
<evidence type="ECO:0000259" key="11">
    <source>
        <dbReference type="Pfam" id="PF01706"/>
    </source>
</evidence>
<evidence type="ECO:0000256" key="8">
    <source>
        <dbReference type="ARBA" id="ARBA00023136"/>
    </source>
</evidence>
<proteinExistence type="inferred from homology"/>
<organism evidence="14 15">
    <name type="scientific">Paraburkholderia dipogonis</name>
    <dbReference type="NCBI Taxonomy" id="1211383"/>
    <lineage>
        <taxon>Bacteria</taxon>
        <taxon>Pseudomonadati</taxon>
        <taxon>Pseudomonadota</taxon>
        <taxon>Betaproteobacteria</taxon>
        <taxon>Burkholderiales</taxon>
        <taxon>Burkholderiaceae</taxon>
        <taxon>Paraburkholderia</taxon>
    </lineage>
</organism>
<keyword evidence="8" id="KW-0472">Membrane</keyword>
<keyword evidence="15" id="KW-1185">Reference proteome</keyword>
<dbReference type="NCBIfam" id="TIGR00207">
    <property type="entry name" value="fliG"/>
    <property type="match status" value="1"/>
</dbReference>
<keyword evidence="14" id="KW-0282">Flagellum</keyword>
<dbReference type="PRINTS" id="PR00954">
    <property type="entry name" value="FLGMOTORFLIG"/>
</dbReference>
<keyword evidence="14" id="KW-0969">Cilium</keyword>
<dbReference type="InterPro" id="IPR000090">
    <property type="entry name" value="Flg_Motor_Flig"/>
</dbReference>
<evidence type="ECO:0000313" key="15">
    <source>
        <dbReference type="Proteomes" id="UP001629230"/>
    </source>
</evidence>
<evidence type="ECO:0000313" key="14">
    <source>
        <dbReference type="EMBL" id="MFM0007998.1"/>
    </source>
</evidence>
<dbReference type="Pfam" id="PF01706">
    <property type="entry name" value="FliG_C"/>
    <property type="match status" value="1"/>
</dbReference>
<accession>A0ABW9B709</accession>
<evidence type="ECO:0000256" key="3">
    <source>
        <dbReference type="ARBA" id="ARBA00010299"/>
    </source>
</evidence>
<dbReference type="InterPro" id="IPR032779">
    <property type="entry name" value="FliG_M"/>
</dbReference>
<dbReference type="InterPro" id="IPR028263">
    <property type="entry name" value="FliG_N"/>
</dbReference>
<dbReference type="PANTHER" id="PTHR30534:SF0">
    <property type="entry name" value="FLAGELLAR MOTOR SWITCH PROTEIN FLIG"/>
    <property type="match status" value="1"/>
</dbReference>
<evidence type="ECO:0000256" key="9">
    <source>
        <dbReference type="ARBA" id="ARBA00023143"/>
    </source>
</evidence>
<comment type="function">
    <text evidence="10">FliG is one of three proteins (FliG, FliN, FliM) that forms the rotor-mounted switch complex (C ring), located at the base of the basal body. This complex interacts with the CheY and CheZ chemotaxis proteins, in addition to contacting components of the motor that determine the direction of flagellar rotation.</text>
</comment>
<evidence type="ECO:0000256" key="6">
    <source>
        <dbReference type="ARBA" id="ARBA00022500"/>
    </source>
</evidence>
<keyword evidence="14" id="KW-0966">Cell projection</keyword>
<sequence>MNAEGVNKAALLLMSLGENEAAEAFRFLDPREVQKISIAMAALKNVTHGAVDAVLQDFIKEAETHTTLSLDSKEYIRSVLTSALGEERAGGIIDRIMQGDDVSGIEGLKWMDAPAVAELIRNEHAQIIATILVHLDPDQASDVLECFTERTRNDVLLRIATLNGIQPAALRELDDVMTELLSGSANVKRKAVGGVRAAAEILNYLSNQHEESVIGNVRGYDVDLAQKIIDEMFTFDKLVELDDRAIRLLLREVGTETLVIALKVGPPELRQKFMANMSQRAAELFSEDMDTRGPVRLSEVEAQQRKVLQVARDLAGSGEIALGDKADDMYV</sequence>
<dbReference type="RefSeq" id="WP_408182843.1">
    <property type="nucleotide sequence ID" value="NZ_JAQQEZ010000076.1"/>
</dbReference>
<gene>
    <name evidence="14" type="primary">fliG</name>
    <name evidence="14" type="ORF">PQR57_44650</name>
</gene>
<dbReference type="PANTHER" id="PTHR30534">
    <property type="entry name" value="FLAGELLAR MOTOR SWITCH PROTEIN FLIG"/>
    <property type="match status" value="1"/>
</dbReference>
<feature type="domain" description="Flagellar motor switch protein FliG C-terminal" evidence="11">
    <location>
        <begin position="218"/>
        <end position="322"/>
    </location>
</feature>
<keyword evidence="7" id="KW-0283">Flagellar rotation</keyword>
<dbReference type="EMBL" id="JAQQEZ010000076">
    <property type="protein sequence ID" value="MFM0007998.1"/>
    <property type="molecule type" value="Genomic_DNA"/>
</dbReference>
<dbReference type="InterPro" id="IPR023087">
    <property type="entry name" value="Flg_Motor_Flig_C"/>
</dbReference>
<evidence type="ECO:0000256" key="7">
    <source>
        <dbReference type="ARBA" id="ARBA00022779"/>
    </source>
</evidence>
<dbReference type="Gene3D" id="1.10.220.30">
    <property type="match status" value="3"/>
</dbReference>
<evidence type="ECO:0000259" key="12">
    <source>
        <dbReference type="Pfam" id="PF14841"/>
    </source>
</evidence>
<name>A0ABW9B709_9BURK</name>
<dbReference type="Proteomes" id="UP001629230">
    <property type="component" value="Unassembled WGS sequence"/>
</dbReference>
<protein>
    <recommendedName>
        <fullName evidence="4">Flagellar motor switch protein FliG</fullName>
    </recommendedName>
</protein>
<dbReference type="InterPro" id="IPR011002">
    <property type="entry name" value="FliG_a-hlx"/>
</dbReference>
<keyword evidence="9" id="KW-0975">Bacterial flagellum</keyword>
<comment type="subcellular location">
    <subcellularLocation>
        <location evidence="1">Bacterial flagellum basal body</location>
    </subcellularLocation>
    <subcellularLocation>
        <location evidence="2">Cell membrane</location>
        <topology evidence="2">Peripheral membrane protein</topology>
        <orientation evidence="2">Cytoplasmic side</orientation>
    </subcellularLocation>
</comment>
<dbReference type="PIRSF" id="PIRSF003161">
    <property type="entry name" value="FliG"/>
    <property type="match status" value="1"/>
</dbReference>
<dbReference type="SUPFAM" id="SSF48029">
    <property type="entry name" value="FliG"/>
    <property type="match status" value="2"/>
</dbReference>